<evidence type="ECO:0000313" key="3">
    <source>
        <dbReference type="Proteomes" id="UP000307943"/>
    </source>
</evidence>
<dbReference type="AlphaFoldDB" id="A0A5C4SXB8"/>
<sequence>MIPFHGNVTRGLLTVTFSKGNKIVFIGDSITDKGRKTDPLKLGGGYVRVLHDYFATARPELSLHVINEGTSGNRVIDLQKRWRLDVLDHKPDWVSVSIGINDVWRQLDSPDAEQVYPDRFEAVYRSLLQLTKEELPGCRFILMQPTAVKEIPDSTGNVMLKPYVEIVDRLAAEFEAVLVPTHTAFLDFLQRGTGKPLTTDGVHMTTLGDMLMATTWLKAVGE</sequence>
<gene>
    <name evidence="2" type="ORF">FE784_35680</name>
</gene>
<dbReference type="OrthoDB" id="9794725at2"/>
<accession>A0A5C4SXB8</accession>
<dbReference type="GO" id="GO:0004622">
    <property type="term" value="F:phosphatidylcholine lysophospholipase activity"/>
    <property type="evidence" value="ECO:0007669"/>
    <property type="project" value="TreeGrafter"/>
</dbReference>
<dbReference type="EMBL" id="VDCQ01000082">
    <property type="protein sequence ID" value="TNJ60647.1"/>
    <property type="molecule type" value="Genomic_DNA"/>
</dbReference>
<name>A0A5C4SXB8_9BACL</name>
<keyword evidence="3" id="KW-1185">Reference proteome</keyword>
<comment type="caution">
    <text evidence="2">The sequence shown here is derived from an EMBL/GenBank/DDBJ whole genome shotgun (WGS) entry which is preliminary data.</text>
</comment>
<reference evidence="2 3" key="1">
    <citation type="submission" date="2019-05" db="EMBL/GenBank/DDBJ databases">
        <title>We sequenced the genome of Paenibacillus hemerocallicola KCTC 33185 for further insight into its adaptation and study the phylogeny of Paenibacillus.</title>
        <authorList>
            <person name="Narsing Rao M.P."/>
        </authorList>
    </citation>
    <scope>NUCLEOTIDE SEQUENCE [LARGE SCALE GENOMIC DNA]</scope>
    <source>
        <strain evidence="2 3">KCTC 33185</strain>
    </source>
</reference>
<dbReference type="InterPro" id="IPR036514">
    <property type="entry name" value="SGNH_hydro_sf"/>
</dbReference>
<organism evidence="2 3">
    <name type="scientific">Paenibacillus hemerocallicola</name>
    <dbReference type="NCBI Taxonomy" id="1172614"/>
    <lineage>
        <taxon>Bacteria</taxon>
        <taxon>Bacillati</taxon>
        <taxon>Bacillota</taxon>
        <taxon>Bacilli</taxon>
        <taxon>Bacillales</taxon>
        <taxon>Paenibacillaceae</taxon>
        <taxon>Paenibacillus</taxon>
    </lineage>
</organism>
<proteinExistence type="predicted"/>
<evidence type="ECO:0000313" key="2">
    <source>
        <dbReference type="EMBL" id="TNJ60647.1"/>
    </source>
</evidence>
<keyword evidence="2" id="KW-0378">Hydrolase</keyword>
<feature type="domain" description="SGNH hydrolase-type esterase" evidence="1">
    <location>
        <begin position="25"/>
        <end position="208"/>
    </location>
</feature>
<dbReference type="CDD" id="cd01834">
    <property type="entry name" value="SGNH_hydrolase_like_2"/>
    <property type="match status" value="1"/>
</dbReference>
<dbReference type="InterPro" id="IPR051532">
    <property type="entry name" value="Ester_Hydrolysis_Enzymes"/>
</dbReference>
<dbReference type="PANTHER" id="PTHR30383:SF5">
    <property type="entry name" value="SGNH HYDROLASE-TYPE ESTERASE DOMAIN-CONTAINING PROTEIN"/>
    <property type="match status" value="1"/>
</dbReference>
<dbReference type="Gene3D" id="3.40.50.1110">
    <property type="entry name" value="SGNH hydrolase"/>
    <property type="match status" value="1"/>
</dbReference>
<dbReference type="SUPFAM" id="SSF52266">
    <property type="entry name" value="SGNH hydrolase"/>
    <property type="match status" value="1"/>
</dbReference>
<protein>
    <submittedName>
        <fullName evidence="2">Hydrolase</fullName>
    </submittedName>
</protein>
<dbReference type="PANTHER" id="PTHR30383">
    <property type="entry name" value="THIOESTERASE 1/PROTEASE 1/LYSOPHOSPHOLIPASE L1"/>
    <property type="match status" value="1"/>
</dbReference>
<dbReference type="InterPro" id="IPR013830">
    <property type="entry name" value="SGNH_hydro"/>
</dbReference>
<evidence type="ECO:0000259" key="1">
    <source>
        <dbReference type="Pfam" id="PF13472"/>
    </source>
</evidence>
<dbReference type="Pfam" id="PF13472">
    <property type="entry name" value="Lipase_GDSL_2"/>
    <property type="match status" value="1"/>
</dbReference>
<dbReference type="Proteomes" id="UP000307943">
    <property type="component" value="Unassembled WGS sequence"/>
</dbReference>